<evidence type="ECO:0000256" key="1">
    <source>
        <dbReference type="ARBA" id="ARBA00022722"/>
    </source>
</evidence>
<dbReference type="GO" id="GO:0003676">
    <property type="term" value="F:nucleic acid binding"/>
    <property type="evidence" value="ECO:0007669"/>
    <property type="project" value="InterPro"/>
</dbReference>
<dbReference type="PANTHER" id="PTHR30231">
    <property type="entry name" value="DNA POLYMERASE III SUBUNIT EPSILON"/>
    <property type="match status" value="1"/>
</dbReference>
<dbReference type="InterPro" id="IPR013520">
    <property type="entry name" value="Ribonucl_H"/>
</dbReference>
<dbReference type="Gene3D" id="3.30.420.10">
    <property type="entry name" value="Ribonuclease H-like superfamily/Ribonuclease H"/>
    <property type="match status" value="1"/>
</dbReference>
<evidence type="ECO:0000256" key="2">
    <source>
        <dbReference type="ARBA" id="ARBA00022801"/>
    </source>
</evidence>
<comment type="caution">
    <text evidence="5">The sequence shown here is derived from an EMBL/GenBank/DDBJ whole genome shotgun (WGS) entry which is preliminary data.</text>
</comment>
<evidence type="ECO:0000256" key="3">
    <source>
        <dbReference type="ARBA" id="ARBA00022839"/>
    </source>
</evidence>
<dbReference type="InterPro" id="IPR012337">
    <property type="entry name" value="RNaseH-like_sf"/>
</dbReference>
<dbReference type="Proteomes" id="UP000471381">
    <property type="component" value="Unassembled WGS sequence"/>
</dbReference>
<gene>
    <name evidence="5" type="ORF">GTQ48_14475</name>
</gene>
<proteinExistence type="predicted"/>
<accession>A0A6N9TKR9</accession>
<dbReference type="Pfam" id="PF00929">
    <property type="entry name" value="RNase_T"/>
    <property type="match status" value="1"/>
</dbReference>
<dbReference type="GO" id="GO:0006259">
    <property type="term" value="P:DNA metabolic process"/>
    <property type="evidence" value="ECO:0007669"/>
    <property type="project" value="UniProtKB-ARBA"/>
</dbReference>
<name>A0A6N9TKR9_9ALTE</name>
<keyword evidence="6" id="KW-1185">Reference proteome</keyword>
<sequence length="230" mass="25034">MILQWLKRQLTLAAGSSLTKQLSGRYINNTDLLAIDVELTSLDAKATDITSIGWVAGKGGQLSLSSCEYFVINTSAALGQSPVIHGLTHDILAQGKPLAVSLDKLMPLLQSSVLVFHNASLDLAALNKAFIELSLPVIDVIYIDTLKLAVYQLSKQHQVLPTNSATLTVCRQRLDLPSCPEHNALDDALATIQLLFAQFEQFGLDQTSPLSQLLHTKALGKYRLGETQDR</sequence>
<keyword evidence="2" id="KW-0378">Hydrolase</keyword>
<reference evidence="5 6" key="1">
    <citation type="submission" date="2020-01" db="EMBL/GenBank/DDBJ databases">
        <title>Genomes of bacteria type strains.</title>
        <authorList>
            <person name="Chen J."/>
            <person name="Zhu S."/>
            <person name="Yang J."/>
        </authorList>
    </citation>
    <scope>NUCLEOTIDE SEQUENCE [LARGE SCALE GENOMIC DNA]</scope>
    <source>
        <strain evidence="5 6">LMG 24078</strain>
    </source>
</reference>
<dbReference type="EMBL" id="JAAAWO010000012">
    <property type="protein sequence ID" value="NDW16715.1"/>
    <property type="molecule type" value="Genomic_DNA"/>
</dbReference>
<dbReference type="InterPro" id="IPR036397">
    <property type="entry name" value="RNaseH_sf"/>
</dbReference>
<dbReference type="SMART" id="SM00479">
    <property type="entry name" value="EXOIII"/>
    <property type="match status" value="1"/>
</dbReference>
<evidence type="ECO:0000313" key="6">
    <source>
        <dbReference type="Proteomes" id="UP000471381"/>
    </source>
</evidence>
<dbReference type="SUPFAM" id="SSF53098">
    <property type="entry name" value="Ribonuclease H-like"/>
    <property type="match status" value="1"/>
</dbReference>
<keyword evidence="1" id="KW-0540">Nuclease</keyword>
<dbReference type="GO" id="GO:0008408">
    <property type="term" value="F:3'-5' exonuclease activity"/>
    <property type="evidence" value="ECO:0007669"/>
    <property type="project" value="TreeGrafter"/>
</dbReference>
<feature type="domain" description="Exonuclease" evidence="4">
    <location>
        <begin position="31"/>
        <end position="204"/>
    </location>
</feature>
<dbReference type="GO" id="GO:0005829">
    <property type="term" value="C:cytosol"/>
    <property type="evidence" value="ECO:0007669"/>
    <property type="project" value="TreeGrafter"/>
</dbReference>
<evidence type="ECO:0000313" key="5">
    <source>
        <dbReference type="EMBL" id="NDW16715.1"/>
    </source>
</evidence>
<organism evidence="5 6">
    <name type="scientific">Alteromonas genovensis</name>
    <dbReference type="NCBI Taxonomy" id="471225"/>
    <lineage>
        <taxon>Bacteria</taxon>
        <taxon>Pseudomonadati</taxon>
        <taxon>Pseudomonadota</taxon>
        <taxon>Gammaproteobacteria</taxon>
        <taxon>Alteromonadales</taxon>
        <taxon>Alteromonadaceae</taxon>
        <taxon>Alteromonas/Salinimonas group</taxon>
        <taxon>Alteromonas</taxon>
    </lineage>
</organism>
<dbReference type="CDD" id="cd06127">
    <property type="entry name" value="DEDDh"/>
    <property type="match status" value="1"/>
</dbReference>
<evidence type="ECO:0000259" key="4">
    <source>
        <dbReference type="SMART" id="SM00479"/>
    </source>
</evidence>
<dbReference type="AlphaFoldDB" id="A0A6N9TKR9"/>
<keyword evidence="3 5" id="KW-0269">Exonuclease</keyword>
<dbReference type="RefSeq" id="WP_163107312.1">
    <property type="nucleotide sequence ID" value="NZ_JAAAWO010000012.1"/>
</dbReference>
<protein>
    <submittedName>
        <fullName evidence="5">3'-5' exonuclease</fullName>
    </submittedName>
</protein>
<dbReference type="PANTHER" id="PTHR30231:SF4">
    <property type="entry name" value="PROTEIN NEN2"/>
    <property type="match status" value="1"/>
</dbReference>